<keyword evidence="3 5" id="KW-0694">RNA-binding</keyword>
<dbReference type="GO" id="GO:0005730">
    <property type="term" value="C:nucleolus"/>
    <property type="evidence" value="ECO:0007669"/>
    <property type="project" value="TreeGrafter"/>
</dbReference>
<feature type="domain" description="RRM" evidence="7">
    <location>
        <begin position="180"/>
        <end position="257"/>
    </location>
</feature>
<evidence type="ECO:0000256" key="1">
    <source>
        <dbReference type="ARBA" id="ARBA00004123"/>
    </source>
</evidence>
<dbReference type="AlphaFoldDB" id="A0A2J7PYH9"/>
<dbReference type="Pfam" id="PF00076">
    <property type="entry name" value="RRM_1"/>
    <property type="match status" value="4"/>
</dbReference>
<dbReference type="InterPro" id="IPR035979">
    <property type="entry name" value="RBD_domain_sf"/>
</dbReference>
<reference evidence="8 9" key="1">
    <citation type="submission" date="2017-12" db="EMBL/GenBank/DDBJ databases">
        <title>Hemimetabolous genomes reveal molecular basis of termite eusociality.</title>
        <authorList>
            <person name="Harrison M.C."/>
            <person name="Jongepier E."/>
            <person name="Robertson H.M."/>
            <person name="Arning N."/>
            <person name="Bitard-Feildel T."/>
            <person name="Chao H."/>
            <person name="Childers C.P."/>
            <person name="Dinh H."/>
            <person name="Doddapaneni H."/>
            <person name="Dugan S."/>
            <person name="Gowin J."/>
            <person name="Greiner C."/>
            <person name="Han Y."/>
            <person name="Hu H."/>
            <person name="Hughes D.S.T."/>
            <person name="Huylmans A.-K."/>
            <person name="Kemena C."/>
            <person name="Kremer L.P.M."/>
            <person name="Lee S.L."/>
            <person name="Lopez-Ezquerra A."/>
            <person name="Mallet L."/>
            <person name="Monroy-Kuhn J.M."/>
            <person name="Moser A."/>
            <person name="Murali S.C."/>
            <person name="Muzny D.M."/>
            <person name="Otani S."/>
            <person name="Piulachs M.-D."/>
            <person name="Poelchau M."/>
            <person name="Qu J."/>
            <person name="Schaub F."/>
            <person name="Wada-Katsumata A."/>
            <person name="Worley K.C."/>
            <person name="Xie Q."/>
            <person name="Ylla G."/>
            <person name="Poulsen M."/>
            <person name="Gibbs R.A."/>
            <person name="Schal C."/>
            <person name="Richards S."/>
            <person name="Belles X."/>
            <person name="Korb J."/>
            <person name="Bornberg-Bauer E."/>
        </authorList>
    </citation>
    <scope>NUCLEOTIDE SEQUENCE [LARGE SCALE GENOMIC DNA]</scope>
    <source>
        <tissue evidence="8">Whole body</tissue>
    </source>
</reference>
<feature type="region of interest" description="Disordered" evidence="6">
    <location>
        <begin position="633"/>
        <end position="666"/>
    </location>
</feature>
<feature type="domain" description="RRM" evidence="7">
    <location>
        <begin position="519"/>
        <end position="610"/>
    </location>
</feature>
<evidence type="ECO:0000313" key="9">
    <source>
        <dbReference type="Proteomes" id="UP000235965"/>
    </source>
</evidence>
<feature type="compositionally biased region" description="Basic and acidic residues" evidence="6">
    <location>
        <begin position="348"/>
        <end position="359"/>
    </location>
</feature>
<dbReference type="Proteomes" id="UP000235965">
    <property type="component" value="Unassembled WGS sequence"/>
</dbReference>
<evidence type="ECO:0000259" key="7">
    <source>
        <dbReference type="PROSITE" id="PS50102"/>
    </source>
</evidence>
<comment type="caution">
    <text evidence="8">The sequence shown here is derived from an EMBL/GenBank/DDBJ whole genome shotgun (WGS) entry which is preliminary data.</text>
</comment>
<organism evidence="8 9">
    <name type="scientific">Cryptotermes secundus</name>
    <dbReference type="NCBI Taxonomy" id="105785"/>
    <lineage>
        <taxon>Eukaryota</taxon>
        <taxon>Metazoa</taxon>
        <taxon>Ecdysozoa</taxon>
        <taxon>Arthropoda</taxon>
        <taxon>Hexapoda</taxon>
        <taxon>Insecta</taxon>
        <taxon>Pterygota</taxon>
        <taxon>Neoptera</taxon>
        <taxon>Polyneoptera</taxon>
        <taxon>Dictyoptera</taxon>
        <taxon>Blattodea</taxon>
        <taxon>Blattoidea</taxon>
        <taxon>Termitoidae</taxon>
        <taxon>Kalotermitidae</taxon>
        <taxon>Cryptotermitinae</taxon>
        <taxon>Cryptotermes</taxon>
    </lineage>
</organism>
<feature type="domain" description="RRM" evidence="7">
    <location>
        <begin position="36"/>
        <end position="113"/>
    </location>
</feature>
<dbReference type="InParanoid" id="A0A2J7PYH9"/>
<dbReference type="Gene3D" id="3.30.70.330">
    <property type="match status" value="4"/>
</dbReference>
<dbReference type="CDD" id="cd12414">
    <property type="entry name" value="RRM2_RBM28_like"/>
    <property type="match status" value="1"/>
</dbReference>
<dbReference type="FunFam" id="3.30.70.330:FF:000182">
    <property type="entry name" value="RNA-binding motif protein 28"/>
    <property type="match status" value="1"/>
</dbReference>
<keyword evidence="2" id="KW-0677">Repeat</keyword>
<keyword evidence="4" id="KW-0539">Nucleus</keyword>
<feature type="compositionally biased region" description="Basic and acidic residues" evidence="6">
    <location>
        <begin position="713"/>
        <end position="730"/>
    </location>
</feature>
<comment type="subcellular location">
    <subcellularLocation>
        <location evidence="1">Nucleus</location>
    </subcellularLocation>
</comment>
<feature type="compositionally biased region" description="Basic residues" evidence="6">
    <location>
        <begin position="703"/>
        <end position="712"/>
    </location>
</feature>
<evidence type="ECO:0000256" key="6">
    <source>
        <dbReference type="SAM" id="MobiDB-lite"/>
    </source>
</evidence>
<feature type="compositionally biased region" description="Basic and acidic residues" evidence="6">
    <location>
        <begin position="315"/>
        <end position="326"/>
    </location>
</feature>
<protein>
    <recommendedName>
        <fullName evidence="7">RRM domain-containing protein</fullName>
    </recommendedName>
</protein>
<dbReference type="InterPro" id="IPR012677">
    <property type="entry name" value="Nucleotide-bd_a/b_plait_sf"/>
</dbReference>
<dbReference type="STRING" id="105785.A0A2J7PYH9"/>
<evidence type="ECO:0000256" key="2">
    <source>
        <dbReference type="ARBA" id="ARBA00022737"/>
    </source>
</evidence>
<dbReference type="InterPro" id="IPR000504">
    <property type="entry name" value="RRM_dom"/>
</dbReference>
<dbReference type="PANTHER" id="PTHR48039:SF5">
    <property type="entry name" value="RNA-BINDING PROTEIN 28"/>
    <property type="match status" value="1"/>
</dbReference>
<evidence type="ECO:0000256" key="3">
    <source>
        <dbReference type="ARBA" id="ARBA00022884"/>
    </source>
</evidence>
<dbReference type="OrthoDB" id="3945418at2759"/>
<proteinExistence type="predicted"/>
<sequence>MPHKGKKKFKNKETALIKIAKKKKKRLKVKLTPNKGTLVIKNLSFNATEEGVKEYFSKFGDVCEVKILQNDSGNLVGRGIVQFTKEKSAVKAIKRCNGKDFMERKIVVDWAVPRLRKENNTDVLLKVKDEPEEDVALKKEKSECVEESSHVGKKLKVSVKEVVQNIETKKCKKNRNAKKGRLIVRNLPFKVTESVLHKHFEKYGEITEVNLLHKGDGKLVGCGFIQFAKKNSAAKAILSCSGKPLLGRTIIVDWAVPKSVFTTNESSTKEDIEIKEEDPGDVKETVNKSASDVEGCDAQPVEIKTEPLSDESEKEEGGDSDSKSDTSESSDSEEQDGESVEDTDDESDVKPKQKDDIRKPKMISNDVSEGRTVFVKNVPFSANNDDLKTCMEQFGPVIYALICIDPVTEHSKGTAFVKFQTKESAKLCLAAGTELSLLDHTLDVYEALNKDQLQQKTNLKRDIQKNKDSRNLYLVKEGVILAGSRAAAGVSVADMERRLQLEQWKSQMLRNLNMFVSRYRLVIHNVPPSWNDARLRQLFLQHSGPKAVIKEARIMRDMKNVDAQGIGKSKEFGFVSFTTHEHALQALRNINNNPNIFTSSRRPIVAFSIENKAIMNIKQKRLEKSQAKNPLYSGQHVGKCASKTGKSLRNNEDPDERRTGNDTIMTEETEEFVGITAKPGNKKLRTRFGLKTQAEIHKQSLHKDKHRQKIKRRFDQQRRSMKEKKKDPQPKKGVKRKLDEDDTAFSNLVGQYKKKLMAAPVKKWYD</sequence>
<dbReference type="CDD" id="cd12416">
    <property type="entry name" value="RRM4_RBM28_like"/>
    <property type="match status" value="1"/>
</dbReference>
<evidence type="ECO:0000313" key="8">
    <source>
        <dbReference type="EMBL" id="PNF21399.1"/>
    </source>
</evidence>
<feature type="domain" description="RRM" evidence="7">
    <location>
        <begin position="371"/>
        <end position="449"/>
    </location>
</feature>
<dbReference type="FunCoup" id="A0A2J7PYH9">
    <property type="interactions" value="1693"/>
</dbReference>
<feature type="region of interest" description="Disordered" evidence="6">
    <location>
        <begin position="263"/>
        <end position="364"/>
    </location>
</feature>
<dbReference type="EMBL" id="NEVH01020348">
    <property type="protein sequence ID" value="PNF21399.1"/>
    <property type="molecule type" value="Genomic_DNA"/>
</dbReference>
<feature type="compositionally biased region" description="Acidic residues" evidence="6">
    <location>
        <begin position="328"/>
        <end position="347"/>
    </location>
</feature>
<accession>A0A2J7PYH9</accession>
<gene>
    <name evidence="8" type="ORF">B7P43_G15333</name>
</gene>
<dbReference type="PANTHER" id="PTHR48039">
    <property type="entry name" value="RNA-BINDING MOTIF PROTEIN 14B"/>
    <property type="match status" value="1"/>
</dbReference>
<name>A0A2J7PYH9_9NEOP</name>
<dbReference type="GO" id="GO:0003729">
    <property type="term" value="F:mRNA binding"/>
    <property type="evidence" value="ECO:0007669"/>
    <property type="project" value="TreeGrafter"/>
</dbReference>
<dbReference type="SMART" id="SM00360">
    <property type="entry name" value="RRM"/>
    <property type="match status" value="4"/>
</dbReference>
<dbReference type="InterPro" id="IPR051945">
    <property type="entry name" value="RRM_MRD1_RNA_proc_ribogen"/>
</dbReference>
<dbReference type="PROSITE" id="PS50102">
    <property type="entry name" value="RRM"/>
    <property type="match status" value="4"/>
</dbReference>
<evidence type="ECO:0000256" key="4">
    <source>
        <dbReference type="ARBA" id="ARBA00023242"/>
    </source>
</evidence>
<dbReference type="SUPFAM" id="SSF54928">
    <property type="entry name" value="RNA-binding domain, RBD"/>
    <property type="match status" value="3"/>
</dbReference>
<keyword evidence="9" id="KW-1185">Reference proteome</keyword>
<feature type="compositionally biased region" description="Basic and acidic residues" evidence="6">
    <location>
        <begin position="649"/>
        <end position="660"/>
    </location>
</feature>
<feature type="region of interest" description="Disordered" evidence="6">
    <location>
        <begin position="696"/>
        <end position="744"/>
    </location>
</feature>
<evidence type="ECO:0000256" key="5">
    <source>
        <dbReference type="PROSITE-ProRule" id="PRU00176"/>
    </source>
</evidence>